<evidence type="ECO:0000313" key="1">
    <source>
        <dbReference type="EMBL" id="XDU70609.1"/>
    </source>
</evidence>
<gene>
    <name evidence="1" type="ORF">AB3G37_13525</name>
</gene>
<accession>A0AB39VKE0</accession>
<dbReference type="RefSeq" id="WP_369788111.1">
    <property type="nucleotide sequence ID" value="NZ_CP165628.1"/>
</dbReference>
<dbReference type="EMBL" id="CP165628">
    <property type="protein sequence ID" value="XDU70609.1"/>
    <property type="molecule type" value="Genomic_DNA"/>
</dbReference>
<proteinExistence type="predicted"/>
<reference evidence="1" key="1">
    <citation type="submission" date="2024-07" db="EMBL/GenBank/DDBJ databases">
        <authorList>
            <person name="Biller S.J."/>
        </authorList>
    </citation>
    <scope>NUCLEOTIDE SEQUENCE</scope>
    <source>
        <strain evidence="1">WC2420</strain>
    </source>
</reference>
<name>A0AB39VKE0_9GAMM</name>
<sequence>MEETVVPDGDSLKSTGTYGVTTVLRPNNANKLRMVGVLTRDLYGRMGMGAMYVSSGIRDGGGSIDFEEELRRFDNDEDN</sequence>
<organism evidence="1">
    <name type="scientific">Rouxiella sp. WC2420</name>
    <dbReference type="NCBI Taxonomy" id="3234145"/>
    <lineage>
        <taxon>Bacteria</taxon>
        <taxon>Pseudomonadati</taxon>
        <taxon>Pseudomonadota</taxon>
        <taxon>Gammaproteobacteria</taxon>
        <taxon>Enterobacterales</taxon>
        <taxon>Yersiniaceae</taxon>
        <taxon>Rouxiella</taxon>
    </lineage>
</organism>
<dbReference type="AlphaFoldDB" id="A0AB39VKE0"/>
<protein>
    <submittedName>
        <fullName evidence="1">Uncharacterized protein</fullName>
    </submittedName>
</protein>